<dbReference type="GO" id="GO:0006508">
    <property type="term" value="P:proteolysis"/>
    <property type="evidence" value="ECO:0007669"/>
    <property type="project" value="InterPro"/>
</dbReference>
<dbReference type="SMART" id="SM00020">
    <property type="entry name" value="Tryp_SPc"/>
    <property type="match status" value="1"/>
</dbReference>
<dbReference type="EnsemblMetazoa" id="GPPI001857-RA">
    <property type="protein sequence ID" value="GPPI001857-PA"/>
    <property type="gene ID" value="GPPI001857"/>
</dbReference>
<dbReference type="PANTHER" id="PTHR24271">
    <property type="entry name" value="KALLIKREIN-RELATED"/>
    <property type="match status" value="1"/>
</dbReference>
<accession>A0A1B0AMJ1</accession>
<dbReference type="AlphaFoldDB" id="A0A1B0AMJ1"/>
<dbReference type="VEuPathDB" id="VectorBase:GPPI001857"/>
<evidence type="ECO:0000259" key="3">
    <source>
        <dbReference type="SMART" id="SM00020"/>
    </source>
</evidence>
<feature type="domain" description="Peptidase S1" evidence="3">
    <location>
        <begin position="86"/>
        <end position="310"/>
    </location>
</feature>
<proteinExistence type="predicted"/>
<dbReference type="GO" id="GO:0030141">
    <property type="term" value="C:secretory granule"/>
    <property type="evidence" value="ECO:0007669"/>
    <property type="project" value="TreeGrafter"/>
</dbReference>
<keyword evidence="5" id="KW-1185">Reference proteome</keyword>
<keyword evidence="1" id="KW-1015">Disulfide bond</keyword>
<name>A0A1B0AMJ1_9MUSC</name>
<evidence type="ECO:0000313" key="4">
    <source>
        <dbReference type="EnsemblMetazoa" id="GPPI001857-PA"/>
    </source>
</evidence>
<feature type="region of interest" description="Disordered" evidence="2">
    <location>
        <begin position="553"/>
        <end position="578"/>
    </location>
</feature>
<organism evidence="4 5">
    <name type="scientific">Glossina palpalis gambiensis</name>
    <dbReference type="NCBI Taxonomy" id="67801"/>
    <lineage>
        <taxon>Eukaryota</taxon>
        <taxon>Metazoa</taxon>
        <taxon>Ecdysozoa</taxon>
        <taxon>Arthropoda</taxon>
        <taxon>Hexapoda</taxon>
        <taxon>Insecta</taxon>
        <taxon>Pterygota</taxon>
        <taxon>Neoptera</taxon>
        <taxon>Endopterygota</taxon>
        <taxon>Diptera</taxon>
        <taxon>Brachycera</taxon>
        <taxon>Muscomorpha</taxon>
        <taxon>Hippoboscoidea</taxon>
        <taxon>Glossinidae</taxon>
        <taxon>Glossina</taxon>
    </lineage>
</organism>
<feature type="compositionally biased region" description="Basic residues" evidence="2">
    <location>
        <begin position="553"/>
        <end position="566"/>
    </location>
</feature>
<dbReference type="SUPFAM" id="SSF50494">
    <property type="entry name" value="Trypsin-like serine proteases"/>
    <property type="match status" value="2"/>
</dbReference>
<reference evidence="5" key="1">
    <citation type="submission" date="2015-01" db="EMBL/GenBank/DDBJ databases">
        <authorList>
            <person name="Aksoy S."/>
            <person name="Warren W."/>
            <person name="Wilson R.K."/>
        </authorList>
    </citation>
    <scope>NUCLEOTIDE SEQUENCE [LARGE SCALE GENOMIC DNA]</scope>
    <source>
        <strain evidence="5">IAEA</strain>
    </source>
</reference>
<dbReference type="GO" id="GO:0004252">
    <property type="term" value="F:serine-type endopeptidase activity"/>
    <property type="evidence" value="ECO:0007669"/>
    <property type="project" value="InterPro"/>
</dbReference>
<sequence length="578" mass="65283">MEEGTESSGEDITTSLKSSLNKPFFVSVFSPDPQNLKFLNVSFATIATSKTFVPAKTASVPATVFRLARSPYVTASALSRSKIRAKIEGNELEQPTDLDKWIVWIGWDDGRHRYQTHGVILAEKIILTSYAPDLMNAPKSLGNIVYGETQMPDIFRKENLIHWSKSINYIAGVLSPKATDIQLALIKLNERIELKSPDVEAIKLPDKQPDENSDCVVIGKGIILRDYIVKIKATIVHKSICKEKFPELDENNSLCIVTQGDMTDGPHCRHYQIGSPLICDGLFAGLVNWQPRCASNITICTNVCTQQQWIMRRAKIINEFSSYSPNAKYVVWYGGLRSGMIKQNGFGIIITKNIILTHHVEYVKDAENHGVRLAVYGYPYIVNDKSNVVFVEWTNYTNYSNNLQPPRYEPQLGLIQLNEDMHLHDDFATIIPLPVGGRDLRKCVVLFYKYDMIYEAPVKVIPRKECERMLPELYEDSICINWKNVNKGFNHCKNLIGGAPLICGDELAGIVSEQRPCDYVKPRPCVDVLKFRKWILNDYKRTTSAVCGTQQHHHKQCSNGDKKRKANTTTAGYADLTS</sequence>
<dbReference type="Gene3D" id="2.40.10.10">
    <property type="entry name" value="Trypsin-like serine proteases"/>
    <property type="match status" value="3"/>
</dbReference>
<dbReference type="EMBL" id="JXJN01000471">
    <property type="status" value="NOT_ANNOTATED_CDS"/>
    <property type="molecule type" value="Genomic_DNA"/>
</dbReference>
<dbReference type="InterPro" id="IPR009003">
    <property type="entry name" value="Peptidase_S1_PA"/>
</dbReference>
<reference evidence="4" key="2">
    <citation type="submission" date="2020-05" db="UniProtKB">
        <authorList>
            <consortium name="EnsemblMetazoa"/>
        </authorList>
    </citation>
    <scope>IDENTIFICATION</scope>
    <source>
        <strain evidence="4">IAEA</strain>
    </source>
</reference>
<evidence type="ECO:0000313" key="5">
    <source>
        <dbReference type="Proteomes" id="UP000092460"/>
    </source>
</evidence>
<protein>
    <recommendedName>
        <fullName evidence="3">Peptidase S1 domain-containing protein</fullName>
    </recommendedName>
</protein>
<dbReference type="Proteomes" id="UP000092460">
    <property type="component" value="Unassembled WGS sequence"/>
</dbReference>
<dbReference type="InterPro" id="IPR043504">
    <property type="entry name" value="Peptidase_S1_PA_chymotrypsin"/>
</dbReference>
<evidence type="ECO:0000256" key="1">
    <source>
        <dbReference type="ARBA" id="ARBA00023157"/>
    </source>
</evidence>
<evidence type="ECO:0000256" key="2">
    <source>
        <dbReference type="SAM" id="MobiDB-lite"/>
    </source>
</evidence>
<dbReference type="InterPro" id="IPR001254">
    <property type="entry name" value="Trypsin_dom"/>
</dbReference>
<dbReference type="STRING" id="67801.A0A1B0AMJ1"/>
<feature type="compositionally biased region" description="Polar residues" evidence="2">
    <location>
        <begin position="567"/>
        <end position="578"/>
    </location>
</feature>
<dbReference type="PANTHER" id="PTHR24271:SF47">
    <property type="entry name" value="KALLIKREIN-1"/>
    <property type="match status" value="1"/>
</dbReference>